<name>A0A410G658_9FLAO</name>
<keyword evidence="1" id="KW-0597">Phosphoprotein</keyword>
<dbReference type="AlphaFoldDB" id="A0A410G658"/>
<dbReference type="RefSeq" id="WP_128251040.1">
    <property type="nucleotide sequence ID" value="NZ_CP034951.1"/>
</dbReference>
<feature type="domain" description="Response regulatory" evidence="2">
    <location>
        <begin position="4"/>
        <end position="132"/>
    </location>
</feature>
<evidence type="ECO:0000313" key="4">
    <source>
        <dbReference type="Proteomes" id="UP000285517"/>
    </source>
</evidence>
<keyword evidence="4" id="KW-1185">Reference proteome</keyword>
<dbReference type="Gene3D" id="3.40.50.2300">
    <property type="match status" value="1"/>
</dbReference>
<dbReference type="SUPFAM" id="SSF52172">
    <property type="entry name" value="CheY-like"/>
    <property type="match status" value="1"/>
</dbReference>
<dbReference type="InterPro" id="IPR001789">
    <property type="entry name" value="Sig_transdc_resp-reg_receiver"/>
</dbReference>
<proteinExistence type="predicted"/>
<evidence type="ECO:0000313" key="3">
    <source>
        <dbReference type="EMBL" id="QAA82675.1"/>
    </source>
</evidence>
<dbReference type="PROSITE" id="PS50110">
    <property type="entry name" value="RESPONSE_REGULATORY"/>
    <property type="match status" value="1"/>
</dbReference>
<feature type="modified residue" description="4-aspartylphosphate" evidence="1">
    <location>
        <position position="59"/>
    </location>
</feature>
<gene>
    <name evidence="3" type="ORF">EI546_13525</name>
</gene>
<evidence type="ECO:0000259" key="2">
    <source>
        <dbReference type="PROSITE" id="PS50110"/>
    </source>
</evidence>
<evidence type="ECO:0000256" key="1">
    <source>
        <dbReference type="PROSITE-ProRule" id="PRU00169"/>
    </source>
</evidence>
<dbReference type="KEGG" id="aev:EI546_13525"/>
<dbReference type="OrthoDB" id="659223at2"/>
<organism evidence="3 4">
    <name type="scientific">Aequorivita ciconiae</name>
    <dbReference type="NCBI Taxonomy" id="2494375"/>
    <lineage>
        <taxon>Bacteria</taxon>
        <taxon>Pseudomonadati</taxon>
        <taxon>Bacteroidota</taxon>
        <taxon>Flavobacteriia</taxon>
        <taxon>Flavobacteriales</taxon>
        <taxon>Flavobacteriaceae</taxon>
        <taxon>Aequorivita</taxon>
    </lineage>
</organism>
<dbReference type="EMBL" id="CP034951">
    <property type="protein sequence ID" value="QAA82675.1"/>
    <property type="molecule type" value="Genomic_DNA"/>
</dbReference>
<dbReference type="GO" id="GO:0000160">
    <property type="term" value="P:phosphorelay signal transduction system"/>
    <property type="evidence" value="ECO:0007669"/>
    <property type="project" value="InterPro"/>
</dbReference>
<protein>
    <submittedName>
        <fullName evidence="3">Response regulator transcription factor</fullName>
    </submittedName>
</protein>
<accession>A0A410G658</accession>
<sequence>MFKRVLLSEDIDTISQGIMAVMDKLHIEDVQQTQYCDDTYLRIKKSNIDGFPIDLLITDLSFVPDHRKQEINSGEELIKKVRKEFPELKIIVYSIEDRPERVRSLLRDFKVDGYVAKGRRGLRELEDAIISVINEKIYLSPSLNQTIRSQPPVEIIDFDIELLRLLSKGHSQDQISAYLKEKSIKPCSLSALEKRLNILRHHFGANNVVHLVSITKDLGII</sequence>
<dbReference type="Proteomes" id="UP000285517">
    <property type="component" value="Chromosome"/>
</dbReference>
<reference evidence="3 4" key="1">
    <citation type="submission" date="2019-01" db="EMBL/GenBank/DDBJ databases">
        <title>Complete genome sequencing of Aequorivita sp. H23M31.</title>
        <authorList>
            <person name="Bae J.-W."/>
        </authorList>
    </citation>
    <scope>NUCLEOTIDE SEQUENCE [LARGE SCALE GENOMIC DNA]</scope>
    <source>
        <strain evidence="3 4">H23M31</strain>
    </source>
</reference>
<dbReference type="InterPro" id="IPR011006">
    <property type="entry name" value="CheY-like_superfamily"/>
</dbReference>